<dbReference type="EMBL" id="JSVC01000009">
    <property type="protein sequence ID" value="KIC94917.1"/>
    <property type="molecule type" value="Genomic_DNA"/>
</dbReference>
<gene>
    <name evidence="1" type="ORF">OI18_08395</name>
</gene>
<evidence type="ECO:0000313" key="1">
    <source>
        <dbReference type="EMBL" id="KIC94917.1"/>
    </source>
</evidence>
<name>A0A0C1L490_9BACT</name>
<reference evidence="1 2" key="1">
    <citation type="submission" date="2014-11" db="EMBL/GenBank/DDBJ databases">
        <title>Genome sequence of Flavihumibacter solisilvae 3-3.</title>
        <authorList>
            <person name="Zhou G."/>
            <person name="Li M."/>
            <person name="Wang G."/>
        </authorList>
    </citation>
    <scope>NUCLEOTIDE SEQUENCE [LARGE SCALE GENOMIC DNA]</scope>
    <source>
        <strain evidence="1 2">3-3</strain>
    </source>
</reference>
<accession>A0A0C1L490</accession>
<dbReference type="RefSeq" id="WP_039138944.1">
    <property type="nucleotide sequence ID" value="NZ_JSVC01000009.1"/>
</dbReference>
<proteinExistence type="predicted"/>
<evidence type="ECO:0000313" key="2">
    <source>
        <dbReference type="Proteomes" id="UP000031408"/>
    </source>
</evidence>
<dbReference type="OrthoDB" id="9852657at2"/>
<sequence length="96" mass="10632">MNTLFKLFIFLGLVACVAYFTKPTEANIRKEVREHFIAKADTGPKGSTREFIAGGLAKLAAEKSISIKDHVVYREVKHKITGDVTAIAVFGQVFFL</sequence>
<comment type="caution">
    <text evidence="1">The sequence shown here is derived from an EMBL/GenBank/DDBJ whole genome shotgun (WGS) entry which is preliminary data.</text>
</comment>
<dbReference type="AlphaFoldDB" id="A0A0C1L490"/>
<dbReference type="STRING" id="1349421.OI18_08395"/>
<keyword evidence="2" id="KW-1185">Reference proteome</keyword>
<organism evidence="1 2">
    <name type="scientific">Flavihumibacter solisilvae</name>
    <dbReference type="NCBI Taxonomy" id="1349421"/>
    <lineage>
        <taxon>Bacteria</taxon>
        <taxon>Pseudomonadati</taxon>
        <taxon>Bacteroidota</taxon>
        <taxon>Chitinophagia</taxon>
        <taxon>Chitinophagales</taxon>
        <taxon>Chitinophagaceae</taxon>
        <taxon>Flavihumibacter</taxon>
    </lineage>
</organism>
<protein>
    <submittedName>
        <fullName evidence="1">Uncharacterized protein</fullName>
    </submittedName>
</protein>
<dbReference type="Proteomes" id="UP000031408">
    <property type="component" value="Unassembled WGS sequence"/>
</dbReference>